<name>A0AC35GNT1_9BILA</name>
<accession>A0AC35GNT1</accession>
<evidence type="ECO:0000313" key="2">
    <source>
        <dbReference type="WBParaSite" id="PS1159_v2.g698.t1"/>
    </source>
</evidence>
<organism evidence="1 2">
    <name type="scientific">Panagrolaimus sp. PS1159</name>
    <dbReference type="NCBI Taxonomy" id="55785"/>
    <lineage>
        <taxon>Eukaryota</taxon>
        <taxon>Metazoa</taxon>
        <taxon>Ecdysozoa</taxon>
        <taxon>Nematoda</taxon>
        <taxon>Chromadorea</taxon>
        <taxon>Rhabditida</taxon>
        <taxon>Tylenchina</taxon>
        <taxon>Panagrolaimomorpha</taxon>
        <taxon>Panagrolaimoidea</taxon>
        <taxon>Panagrolaimidae</taxon>
        <taxon>Panagrolaimus</taxon>
    </lineage>
</organism>
<reference evidence="2" key="1">
    <citation type="submission" date="2022-11" db="UniProtKB">
        <authorList>
            <consortium name="WormBaseParasite"/>
        </authorList>
    </citation>
    <scope>IDENTIFICATION</scope>
</reference>
<dbReference type="Proteomes" id="UP000887580">
    <property type="component" value="Unplaced"/>
</dbReference>
<protein>
    <submittedName>
        <fullName evidence="2">Thioesterase domain-containing protein</fullName>
    </submittedName>
</protein>
<sequence>MDASEFREKQLHKFLSSVPKKGIYEILSRCKIVKVSPKNVLYEFIVEEKDLDEENNFHNGSLATLFDALMSRSGFPVDPGVTVDLNITYLGTAKMGEKLMFDCKTIKKGSRLAFFKGKVYKNKNHNEVIARATQTFAIIKLVIPSSKL</sequence>
<dbReference type="WBParaSite" id="PS1159_v2.g698.t1">
    <property type="protein sequence ID" value="PS1159_v2.g698.t1"/>
    <property type="gene ID" value="PS1159_v2.g698"/>
</dbReference>
<proteinExistence type="predicted"/>
<evidence type="ECO:0000313" key="1">
    <source>
        <dbReference type="Proteomes" id="UP000887580"/>
    </source>
</evidence>